<proteinExistence type="inferred from homology"/>
<dbReference type="InterPro" id="IPR037141">
    <property type="entry name" value="NDT80_DNA-bd_dom_sf"/>
</dbReference>
<evidence type="ECO:0000256" key="7">
    <source>
        <dbReference type="PROSITE-ProRule" id="PRU00850"/>
    </source>
</evidence>
<evidence type="ECO:0000256" key="6">
    <source>
        <dbReference type="ARBA" id="ARBA00023136"/>
    </source>
</evidence>
<dbReference type="GO" id="GO:0043565">
    <property type="term" value="F:sequence-specific DNA binding"/>
    <property type="evidence" value="ECO:0007669"/>
    <property type="project" value="TreeGrafter"/>
</dbReference>
<gene>
    <name evidence="11" type="ORF">AALO_G00221870</name>
</gene>
<evidence type="ECO:0000256" key="1">
    <source>
        <dbReference type="ARBA" id="ARBA00004167"/>
    </source>
</evidence>
<dbReference type="Gene3D" id="2.60.40.1390">
    <property type="entry name" value="NDT80 DNA-binding domain"/>
    <property type="match status" value="1"/>
</dbReference>
<dbReference type="InterPro" id="IPR051577">
    <property type="entry name" value="MRF-like"/>
</dbReference>
<dbReference type="InterPro" id="IPR030392">
    <property type="entry name" value="S74_ICA"/>
</dbReference>
<dbReference type="Proteomes" id="UP000823561">
    <property type="component" value="Chromosome 17"/>
</dbReference>
<keyword evidence="12" id="KW-1185">Reference proteome</keyword>
<dbReference type="Pfam" id="PF13888">
    <property type="entry name" value="MRF_C2"/>
    <property type="match status" value="1"/>
</dbReference>
<feature type="transmembrane region" description="Helical" evidence="8">
    <location>
        <begin position="725"/>
        <end position="747"/>
    </location>
</feature>
<protein>
    <recommendedName>
        <fullName evidence="13">Myelin regulatory factor-like protein</fullName>
    </recommendedName>
</protein>
<accession>A0AAV6G0H5</accession>
<name>A0AAV6G0H5_9TELE</name>
<dbReference type="PROSITE" id="PS51688">
    <property type="entry name" value="ICA"/>
    <property type="match status" value="1"/>
</dbReference>
<dbReference type="GO" id="GO:0003700">
    <property type="term" value="F:DNA-binding transcription factor activity"/>
    <property type="evidence" value="ECO:0007669"/>
    <property type="project" value="UniProtKB-UniRule"/>
</dbReference>
<evidence type="ECO:0000256" key="4">
    <source>
        <dbReference type="ARBA" id="ARBA00022989"/>
    </source>
</evidence>
<evidence type="ECO:0000259" key="9">
    <source>
        <dbReference type="PROSITE" id="PS51517"/>
    </source>
</evidence>
<dbReference type="SUPFAM" id="SSF49417">
    <property type="entry name" value="p53-like transcription factors"/>
    <property type="match status" value="1"/>
</dbReference>
<feature type="domain" description="Peptidase S74" evidence="10">
    <location>
        <begin position="545"/>
        <end position="653"/>
    </location>
</feature>
<evidence type="ECO:0000256" key="5">
    <source>
        <dbReference type="ARBA" id="ARBA00023125"/>
    </source>
</evidence>
<dbReference type="PROSITE" id="PS51517">
    <property type="entry name" value="NDT80"/>
    <property type="match status" value="1"/>
</dbReference>
<keyword evidence="3 8" id="KW-0812">Transmembrane</keyword>
<dbReference type="Pfam" id="PF13884">
    <property type="entry name" value="Peptidase_S74"/>
    <property type="match status" value="1"/>
</dbReference>
<keyword evidence="4 8" id="KW-1133">Transmembrane helix</keyword>
<dbReference type="GO" id="GO:0005789">
    <property type="term" value="C:endoplasmic reticulum membrane"/>
    <property type="evidence" value="ECO:0007669"/>
    <property type="project" value="TreeGrafter"/>
</dbReference>
<evidence type="ECO:0000313" key="11">
    <source>
        <dbReference type="EMBL" id="KAG5267451.1"/>
    </source>
</evidence>
<dbReference type="InterPro" id="IPR024061">
    <property type="entry name" value="NDT80_DNA-bd_dom"/>
</dbReference>
<dbReference type="GO" id="GO:0016540">
    <property type="term" value="P:protein autoprocessing"/>
    <property type="evidence" value="ECO:0007669"/>
    <property type="project" value="InterPro"/>
</dbReference>
<evidence type="ECO:0000256" key="3">
    <source>
        <dbReference type="ARBA" id="ARBA00022692"/>
    </source>
</evidence>
<evidence type="ECO:0000259" key="10">
    <source>
        <dbReference type="PROSITE" id="PS51688"/>
    </source>
</evidence>
<dbReference type="Pfam" id="PF05224">
    <property type="entry name" value="NDT80_PhoG"/>
    <property type="match status" value="1"/>
</dbReference>
<dbReference type="CDD" id="cd10144">
    <property type="entry name" value="Peptidase_S74_CIMCD"/>
    <property type="match status" value="1"/>
</dbReference>
<comment type="subcellular location">
    <subcellularLocation>
        <location evidence="1">Membrane</location>
        <topology evidence="1">Single-pass membrane protein</topology>
    </subcellularLocation>
</comment>
<dbReference type="PANTHER" id="PTHR13029:SF17">
    <property type="entry name" value="MYELIN REGULATORY FACTOR-LIKE PROTEIN"/>
    <property type="match status" value="1"/>
</dbReference>
<evidence type="ECO:0000256" key="2">
    <source>
        <dbReference type="ARBA" id="ARBA00008221"/>
    </source>
</evidence>
<dbReference type="FunFam" id="2.60.40.1390:FF:000004">
    <property type="entry name" value="Myelin regulatory factor"/>
    <property type="match status" value="1"/>
</dbReference>
<dbReference type="GO" id="GO:0045893">
    <property type="term" value="P:positive regulation of DNA-templated transcription"/>
    <property type="evidence" value="ECO:0007669"/>
    <property type="project" value="TreeGrafter"/>
</dbReference>
<dbReference type="GO" id="GO:0005634">
    <property type="term" value="C:nucleus"/>
    <property type="evidence" value="ECO:0007669"/>
    <property type="project" value="TreeGrafter"/>
</dbReference>
<comment type="caution">
    <text evidence="11">The sequence shown here is derived from an EMBL/GenBank/DDBJ whole genome shotgun (WGS) entry which is preliminary data.</text>
</comment>
<dbReference type="AlphaFoldDB" id="A0AAV6G0H5"/>
<feature type="DNA-binding region" description="NDT80" evidence="7">
    <location>
        <begin position="164"/>
        <end position="499"/>
    </location>
</feature>
<dbReference type="InterPro" id="IPR025719">
    <property type="entry name" value="MYRF_C2"/>
</dbReference>
<dbReference type="PANTHER" id="PTHR13029">
    <property type="match status" value="1"/>
</dbReference>
<dbReference type="Pfam" id="PF13887">
    <property type="entry name" value="MYRF_ICA"/>
    <property type="match status" value="1"/>
</dbReference>
<dbReference type="InterPro" id="IPR026932">
    <property type="entry name" value="MYRF_ICA"/>
</dbReference>
<feature type="domain" description="NDT80" evidence="9">
    <location>
        <begin position="164"/>
        <end position="499"/>
    </location>
</feature>
<dbReference type="EMBL" id="JADWDJ010000017">
    <property type="protein sequence ID" value="KAG5267451.1"/>
    <property type="molecule type" value="Genomic_DNA"/>
</dbReference>
<reference evidence="11 12" key="1">
    <citation type="submission" date="2020-10" db="EMBL/GenBank/DDBJ databases">
        <title>Chromosome-scale genome assembly of the Allis shad, Alosa alosa.</title>
        <authorList>
            <person name="Margot Z."/>
            <person name="Christophe K."/>
            <person name="Cabau C."/>
            <person name="Louis A."/>
            <person name="Berthelot C."/>
            <person name="Parey E."/>
            <person name="Roest Crollius H."/>
            <person name="Montfort J."/>
            <person name="Robinson-Rechavi M."/>
            <person name="Bucao C."/>
            <person name="Bouchez O."/>
            <person name="Gislard M."/>
            <person name="Lluch J."/>
            <person name="Milhes M."/>
            <person name="Lampietro C."/>
            <person name="Lopez Roques C."/>
            <person name="Donnadieu C."/>
            <person name="Braasch I."/>
            <person name="Desvignes T."/>
            <person name="Postlethwait J."/>
            <person name="Bobe J."/>
            <person name="Guiguen Y."/>
        </authorList>
    </citation>
    <scope>NUCLEOTIDE SEQUENCE [LARGE SCALE GENOMIC DNA]</scope>
    <source>
        <strain evidence="11">M-15738</strain>
        <tissue evidence="11">Blood</tissue>
    </source>
</reference>
<comment type="similarity">
    <text evidence="2">Belongs to the MRF family.</text>
</comment>
<dbReference type="InterPro" id="IPR008967">
    <property type="entry name" value="p53-like_TF_DNA-bd_sf"/>
</dbReference>
<sequence length="982" mass="108468">MCAKATQTVRTPSWFEEGDLEVKSFMTGGGPMDVLGESEALQQFFDGQDVTDVVDTSMLEQYLSNEVEHNSFMLPESPPYSGSEPCSPPQMTDVHLGTTSWSPGRLPEGALDPATARAAAVSCRFKERPDAPYGAPLRHNPAHPLPQLHPQLHPHLSNLQASAYPATQTHEPPIHPQYLSPADSYIQAQRSPVAPGQETLQHAQVMGPQGAYPRTNPPCTPSISPCLVQSPVGPEFLQHSSIQQLGPVLTDSNKRRRSESFEAAADNGPWGVSVWTKGAYMGTEGGGCEMSTYDSDTATGSSGQGYQLLAWDKYQPDQWCTLYNNQYENLPPPGYHVDTDKGFNYSSADEAFVCQKKNHFQVTVHVRVVGDPKYVKTPTGPASIDSFHVKVFGMKLEAHSNLITIEQSQSDRSKKPFFPVNVNLPGDKITKVTLGRLHFSETTANNMRKKGKPNPDQRYVLMVVGLYASVRGESHLVVAHMSERIIVRASNPGQFENDSEVHWQRGQAPDSVVCQGRVGINTETPDEALVVCGNAKIMGSVMHPSDRRAKENILEVDSTEQLRRIAQMRIVEYDYKREFAEKMGIEHVHETGVIAQEVKEVLPNAVKEVGDITCTDGEKIQNFLMVDKEQIFMENVGAVKQLCKLTGNLETRIQELEVWNTRLAKVNPPGNAQPTVPINPASAKGKVHKIHTVPPPQRKPSSCASAKNYFSEKYKSCCHHRAFQAGILTVVALMAFFVISITAIYMLTLDDNNSPGCGDSGVILPINPDPTQPGSTGEPLGPLPPEIHFCSLPDCDQVYCCPLDPGESHHTTSPSITLEPHSPATPPGERLESMCIQEYRKRTNATLQAIIIMQSEQIIDDRYCLQGMCRTGNYSYRIPISKFVPVNMSITLQMNSTEPLVVHKCHADETNECDPTVTPSNVEEHHNSTKGYLHTWTLPVARLHQSSYHFRAAKAGADCSTDPSHMGASFTDYHLHFYRRCN</sequence>
<organism evidence="11 12">
    <name type="scientific">Alosa alosa</name>
    <name type="common">allis shad</name>
    <dbReference type="NCBI Taxonomy" id="278164"/>
    <lineage>
        <taxon>Eukaryota</taxon>
        <taxon>Metazoa</taxon>
        <taxon>Chordata</taxon>
        <taxon>Craniata</taxon>
        <taxon>Vertebrata</taxon>
        <taxon>Euteleostomi</taxon>
        <taxon>Actinopterygii</taxon>
        <taxon>Neopterygii</taxon>
        <taxon>Teleostei</taxon>
        <taxon>Clupei</taxon>
        <taxon>Clupeiformes</taxon>
        <taxon>Clupeoidei</taxon>
        <taxon>Clupeidae</taxon>
        <taxon>Alosa</taxon>
    </lineage>
</organism>
<evidence type="ECO:0000256" key="8">
    <source>
        <dbReference type="SAM" id="Phobius"/>
    </source>
</evidence>
<evidence type="ECO:0000313" key="12">
    <source>
        <dbReference type="Proteomes" id="UP000823561"/>
    </source>
</evidence>
<evidence type="ECO:0008006" key="13">
    <source>
        <dbReference type="Google" id="ProtNLM"/>
    </source>
</evidence>
<keyword evidence="5 7" id="KW-0238">DNA-binding</keyword>
<keyword evidence="6 8" id="KW-0472">Membrane</keyword>